<keyword evidence="8 11" id="KW-0067">ATP-binding</keyword>
<keyword evidence="11" id="KW-0479">Metal-binding</keyword>
<evidence type="ECO:0000256" key="2">
    <source>
        <dbReference type="ARBA" id="ARBA00006997"/>
    </source>
</evidence>
<comment type="function">
    <text evidence="11">Catalyzes the specific phosphorylation of the 3-hydroxyl group of shikimic acid using ATP as a cosubstrate.</text>
</comment>
<proteinExistence type="inferred from homology"/>
<keyword evidence="7 11" id="KW-0418">Kinase</keyword>
<dbReference type="EC" id="2.7.1.71" evidence="3 11"/>
<organism evidence="12 13">
    <name type="scientific">Neobacillus driksii</name>
    <dbReference type="NCBI Taxonomy" id="3035913"/>
    <lineage>
        <taxon>Bacteria</taxon>
        <taxon>Bacillati</taxon>
        <taxon>Bacillota</taxon>
        <taxon>Bacilli</taxon>
        <taxon>Bacillales</taxon>
        <taxon>Bacillaceae</taxon>
        <taxon>Neobacillus</taxon>
    </lineage>
</organism>
<name>A0ABV4YPI7_9BACI</name>
<keyword evidence="6 11" id="KW-0547">Nucleotide-binding</keyword>
<reference evidence="12 13" key="1">
    <citation type="submission" date="2024-05" db="EMBL/GenBank/DDBJ databases">
        <authorList>
            <person name="Venkateswaran K."/>
        </authorList>
    </citation>
    <scope>NUCLEOTIDE SEQUENCE [LARGE SCALE GENOMIC DNA]</scope>
    <source>
        <strain evidence="12 13">179-C4-2-HS</strain>
    </source>
</reference>
<sequence length="183" mass="21176">MSGRVSIREKSIVIIGFMGVGKTTVGELVAKKLYRTFIDIDRVIEEKFDGPIVKVFDQIGEQAFRKLEKEVIMDICTQRLKVISLGGGAFLQDEIRKITLENCIVIFLDITWKLWKERLNIIIDSRPVLQGLTMEEIEDLFNRRQGIYTNHHSRLETDHLNANEIADYIVDSLKLSYELYDPN</sequence>
<dbReference type="PRINTS" id="PR01100">
    <property type="entry name" value="SHIKIMTKNASE"/>
</dbReference>
<dbReference type="CDD" id="cd00464">
    <property type="entry name" value="SK"/>
    <property type="match status" value="1"/>
</dbReference>
<protein>
    <recommendedName>
        <fullName evidence="3 11">Shikimate kinase</fullName>
        <shortName evidence="11">SK</shortName>
        <ecNumber evidence="3 11">2.7.1.71</ecNumber>
    </recommendedName>
</protein>
<keyword evidence="4 11" id="KW-0028">Amino-acid biosynthesis</keyword>
<evidence type="ECO:0000256" key="3">
    <source>
        <dbReference type="ARBA" id="ARBA00012154"/>
    </source>
</evidence>
<evidence type="ECO:0000256" key="11">
    <source>
        <dbReference type="HAMAP-Rule" id="MF_00109"/>
    </source>
</evidence>
<dbReference type="EMBL" id="JAROBZ020000001">
    <property type="protein sequence ID" value="MFB3166755.1"/>
    <property type="molecule type" value="Genomic_DNA"/>
</dbReference>
<gene>
    <name evidence="11" type="primary">aroK</name>
    <name evidence="12" type="ORF">P5G62_006500</name>
</gene>
<dbReference type="PANTHER" id="PTHR21087:SF16">
    <property type="entry name" value="SHIKIMATE KINASE 1, CHLOROPLASTIC"/>
    <property type="match status" value="1"/>
</dbReference>
<dbReference type="GO" id="GO:0004765">
    <property type="term" value="F:shikimate kinase activity"/>
    <property type="evidence" value="ECO:0007669"/>
    <property type="project" value="UniProtKB-EC"/>
</dbReference>
<keyword evidence="13" id="KW-1185">Reference proteome</keyword>
<keyword evidence="9 11" id="KW-0057">Aromatic amino acid biosynthesis</keyword>
<evidence type="ECO:0000256" key="7">
    <source>
        <dbReference type="ARBA" id="ARBA00022777"/>
    </source>
</evidence>
<dbReference type="InterPro" id="IPR023000">
    <property type="entry name" value="Shikimate_kinase_CS"/>
</dbReference>
<feature type="binding site" evidence="11">
    <location>
        <position position="87"/>
    </location>
    <ligand>
        <name>substrate</name>
    </ligand>
</feature>
<dbReference type="Proteomes" id="UP001241748">
    <property type="component" value="Unassembled WGS sequence"/>
</dbReference>
<comment type="caution">
    <text evidence="11">Lacks conserved residue(s) required for the propagation of feature annotation.</text>
</comment>
<comment type="cofactor">
    <cofactor evidence="11">
        <name>Mg(2+)</name>
        <dbReference type="ChEBI" id="CHEBI:18420"/>
    </cofactor>
    <text evidence="11">Binds 1 Mg(2+) ion per subunit.</text>
</comment>
<keyword evidence="11" id="KW-0963">Cytoplasm</keyword>
<evidence type="ECO:0000256" key="5">
    <source>
        <dbReference type="ARBA" id="ARBA00022679"/>
    </source>
</evidence>
<dbReference type="HAMAP" id="MF_00109">
    <property type="entry name" value="Shikimate_kinase"/>
    <property type="match status" value="1"/>
</dbReference>
<evidence type="ECO:0000256" key="6">
    <source>
        <dbReference type="ARBA" id="ARBA00022741"/>
    </source>
</evidence>
<dbReference type="Pfam" id="PF01202">
    <property type="entry name" value="SKI"/>
    <property type="match status" value="1"/>
</dbReference>
<accession>A0ABV4YPI7</accession>
<feature type="binding site" evidence="11">
    <location>
        <position position="126"/>
    </location>
    <ligand>
        <name>ATP</name>
        <dbReference type="ChEBI" id="CHEBI:30616"/>
    </ligand>
</feature>
<feature type="binding site" evidence="11">
    <location>
        <position position="41"/>
    </location>
    <ligand>
        <name>substrate</name>
    </ligand>
</feature>
<feature type="binding site" evidence="11">
    <location>
        <position position="144"/>
    </location>
    <ligand>
        <name>substrate</name>
    </ligand>
</feature>
<dbReference type="RefSeq" id="WP_306075535.1">
    <property type="nucleotide sequence ID" value="NZ_JAROBZ020000001.1"/>
</dbReference>
<dbReference type="PANTHER" id="PTHR21087">
    <property type="entry name" value="SHIKIMATE KINASE"/>
    <property type="match status" value="1"/>
</dbReference>
<dbReference type="SUPFAM" id="SSF52540">
    <property type="entry name" value="P-loop containing nucleoside triphosphate hydrolases"/>
    <property type="match status" value="1"/>
</dbReference>
<evidence type="ECO:0000256" key="8">
    <source>
        <dbReference type="ARBA" id="ARBA00022840"/>
    </source>
</evidence>
<comment type="subcellular location">
    <subcellularLocation>
        <location evidence="11">Cytoplasm</location>
    </subcellularLocation>
</comment>
<evidence type="ECO:0000313" key="13">
    <source>
        <dbReference type="Proteomes" id="UP001241748"/>
    </source>
</evidence>
<keyword evidence="11" id="KW-0460">Magnesium</keyword>
<evidence type="ECO:0000313" key="12">
    <source>
        <dbReference type="EMBL" id="MFB3166755.1"/>
    </source>
</evidence>
<comment type="subunit">
    <text evidence="11">Monomer.</text>
</comment>
<dbReference type="Gene3D" id="3.40.50.300">
    <property type="entry name" value="P-loop containing nucleotide triphosphate hydrolases"/>
    <property type="match status" value="1"/>
</dbReference>
<dbReference type="InterPro" id="IPR027417">
    <property type="entry name" value="P-loop_NTPase"/>
</dbReference>
<feature type="binding site" evidence="11">
    <location>
        <position position="65"/>
    </location>
    <ligand>
        <name>substrate</name>
    </ligand>
</feature>
<evidence type="ECO:0000256" key="4">
    <source>
        <dbReference type="ARBA" id="ARBA00022605"/>
    </source>
</evidence>
<keyword evidence="5 11" id="KW-0808">Transferase</keyword>
<dbReference type="PROSITE" id="PS01128">
    <property type="entry name" value="SHIKIMATE_KINASE"/>
    <property type="match status" value="1"/>
</dbReference>
<dbReference type="InterPro" id="IPR000623">
    <property type="entry name" value="Shikimate_kinase/TSH1"/>
</dbReference>
<comment type="similarity">
    <text evidence="2 11">Belongs to the shikimate kinase family.</text>
</comment>
<evidence type="ECO:0000256" key="9">
    <source>
        <dbReference type="ARBA" id="ARBA00023141"/>
    </source>
</evidence>
<evidence type="ECO:0000256" key="1">
    <source>
        <dbReference type="ARBA" id="ARBA00004842"/>
    </source>
</evidence>
<evidence type="ECO:0000256" key="10">
    <source>
        <dbReference type="ARBA" id="ARBA00048567"/>
    </source>
</evidence>
<feature type="binding site" evidence="11">
    <location>
        <position position="23"/>
    </location>
    <ligand>
        <name>Mg(2+)</name>
        <dbReference type="ChEBI" id="CHEBI:18420"/>
    </ligand>
</feature>
<comment type="catalytic activity">
    <reaction evidence="10 11">
        <text>shikimate + ATP = 3-phosphoshikimate + ADP + H(+)</text>
        <dbReference type="Rhea" id="RHEA:13121"/>
        <dbReference type="ChEBI" id="CHEBI:15378"/>
        <dbReference type="ChEBI" id="CHEBI:30616"/>
        <dbReference type="ChEBI" id="CHEBI:36208"/>
        <dbReference type="ChEBI" id="CHEBI:145989"/>
        <dbReference type="ChEBI" id="CHEBI:456216"/>
        <dbReference type="EC" id="2.7.1.71"/>
    </reaction>
</comment>
<comment type="pathway">
    <text evidence="1 11">Metabolic intermediate biosynthesis; chorismate biosynthesis; chorismate from D-erythrose 4-phosphate and phosphoenolpyruvate: step 5/7.</text>
</comment>
<feature type="binding site" evidence="11">
    <location>
        <begin position="19"/>
        <end position="24"/>
    </location>
    <ligand>
        <name>ATP</name>
        <dbReference type="ChEBI" id="CHEBI:30616"/>
    </ligand>
</feature>
<dbReference type="InterPro" id="IPR031322">
    <property type="entry name" value="Shikimate/glucono_kinase"/>
</dbReference>
<comment type="caution">
    <text evidence="12">The sequence shown here is derived from an EMBL/GenBank/DDBJ whole genome shotgun (WGS) entry which is preliminary data.</text>
</comment>